<dbReference type="EMBL" id="SZVO01000025">
    <property type="protein sequence ID" value="TKT86262.1"/>
    <property type="molecule type" value="Genomic_DNA"/>
</dbReference>
<dbReference type="RefSeq" id="WP_137344219.1">
    <property type="nucleotide sequence ID" value="NZ_BSQH01000027.1"/>
</dbReference>
<evidence type="ECO:0000313" key="5">
    <source>
        <dbReference type="EMBL" id="TKT86262.1"/>
    </source>
</evidence>
<name>A0A4U6CP97_9BACT</name>
<dbReference type="GO" id="GO:0003700">
    <property type="term" value="F:DNA-binding transcription factor activity"/>
    <property type="evidence" value="ECO:0007669"/>
    <property type="project" value="InterPro"/>
</dbReference>
<reference evidence="5 6" key="1">
    <citation type="submission" date="2019-05" db="EMBL/GenBank/DDBJ databases">
        <title>Dyadobacter AR-3-8 sp. nov., isolated from arctic soil.</title>
        <authorList>
            <person name="Chaudhary D.K."/>
        </authorList>
    </citation>
    <scope>NUCLEOTIDE SEQUENCE [LARGE SCALE GENOMIC DNA]</scope>
    <source>
        <strain evidence="5 6">AR-3-8</strain>
    </source>
</reference>
<evidence type="ECO:0000259" key="4">
    <source>
        <dbReference type="PROSITE" id="PS01124"/>
    </source>
</evidence>
<dbReference type="PROSITE" id="PS01124">
    <property type="entry name" value="HTH_ARAC_FAMILY_2"/>
    <property type="match status" value="1"/>
</dbReference>
<keyword evidence="1" id="KW-0805">Transcription regulation</keyword>
<dbReference type="InterPro" id="IPR018060">
    <property type="entry name" value="HTH_AraC"/>
</dbReference>
<dbReference type="AlphaFoldDB" id="A0A4U6CP97"/>
<evidence type="ECO:0000256" key="1">
    <source>
        <dbReference type="ARBA" id="ARBA00023015"/>
    </source>
</evidence>
<dbReference type="Proteomes" id="UP000304900">
    <property type="component" value="Unassembled WGS sequence"/>
</dbReference>
<dbReference type="Gene3D" id="1.10.10.60">
    <property type="entry name" value="Homeodomain-like"/>
    <property type="match status" value="1"/>
</dbReference>
<dbReference type="InterPro" id="IPR009057">
    <property type="entry name" value="Homeodomain-like_sf"/>
</dbReference>
<dbReference type="Pfam" id="PF12833">
    <property type="entry name" value="HTH_18"/>
    <property type="match status" value="1"/>
</dbReference>
<evidence type="ECO:0000256" key="2">
    <source>
        <dbReference type="ARBA" id="ARBA00023125"/>
    </source>
</evidence>
<dbReference type="PANTHER" id="PTHR43280">
    <property type="entry name" value="ARAC-FAMILY TRANSCRIPTIONAL REGULATOR"/>
    <property type="match status" value="1"/>
</dbReference>
<organism evidence="5 6">
    <name type="scientific">Dyadobacter frigoris</name>
    <dbReference type="NCBI Taxonomy" id="2576211"/>
    <lineage>
        <taxon>Bacteria</taxon>
        <taxon>Pseudomonadati</taxon>
        <taxon>Bacteroidota</taxon>
        <taxon>Cytophagia</taxon>
        <taxon>Cytophagales</taxon>
        <taxon>Spirosomataceae</taxon>
        <taxon>Dyadobacter</taxon>
    </lineage>
</organism>
<dbReference type="OrthoDB" id="629929at2"/>
<accession>A0A4U6CP97</accession>
<feature type="domain" description="HTH araC/xylS-type" evidence="4">
    <location>
        <begin position="181"/>
        <end position="290"/>
    </location>
</feature>
<keyword evidence="3" id="KW-0804">Transcription</keyword>
<proteinExistence type="predicted"/>
<evidence type="ECO:0000256" key="3">
    <source>
        <dbReference type="ARBA" id="ARBA00023163"/>
    </source>
</evidence>
<sequence length="290" mass="33171">MDNQLVSSVSGFSTVDLKLKGFKVYEIETAVSPVPKYSRRDFYKICMISGKTLIHYADKGIELDGTFLFFANPHIPYSSEVLCEAQTGYACLFTEEFLKTHDRSESLQQSPLFKLGGTPLFLLGNDQKEFITTIFNKMLLEQNTDYVYKDELIRNYIHLIIHEALKLEPSANFFKHKNASSRITSLFLELLERQFPIESHERPLLLKTAQDYAAQLSVHVNHLNRSVREVTGKSTTTLITERIIIEAKALLQHTDWSIGDIAYGLGFEYPTHFNNYFKKVTGTVPKSIRA</sequence>
<protein>
    <submittedName>
        <fullName evidence="5">Helix-turn-helix domain-containing protein</fullName>
    </submittedName>
</protein>
<gene>
    <name evidence="5" type="ORF">FDK13_32635</name>
</gene>
<dbReference type="PANTHER" id="PTHR43280:SF32">
    <property type="entry name" value="TRANSCRIPTIONAL REGULATORY PROTEIN"/>
    <property type="match status" value="1"/>
</dbReference>
<dbReference type="SMART" id="SM00342">
    <property type="entry name" value="HTH_ARAC"/>
    <property type="match status" value="1"/>
</dbReference>
<dbReference type="GO" id="GO:0043565">
    <property type="term" value="F:sequence-specific DNA binding"/>
    <property type="evidence" value="ECO:0007669"/>
    <property type="project" value="InterPro"/>
</dbReference>
<comment type="caution">
    <text evidence="5">The sequence shown here is derived from an EMBL/GenBank/DDBJ whole genome shotgun (WGS) entry which is preliminary data.</text>
</comment>
<keyword evidence="6" id="KW-1185">Reference proteome</keyword>
<evidence type="ECO:0000313" key="6">
    <source>
        <dbReference type="Proteomes" id="UP000304900"/>
    </source>
</evidence>
<dbReference type="SUPFAM" id="SSF46689">
    <property type="entry name" value="Homeodomain-like"/>
    <property type="match status" value="1"/>
</dbReference>
<keyword evidence="2" id="KW-0238">DNA-binding</keyword>